<feature type="transmembrane region" description="Helical" evidence="7">
    <location>
        <begin position="27"/>
        <end position="51"/>
    </location>
</feature>
<comment type="caution">
    <text evidence="9">The sequence shown here is derived from an EMBL/GenBank/DDBJ whole genome shotgun (WGS) entry which is preliminary data.</text>
</comment>
<comment type="subcellular location">
    <subcellularLocation>
        <location evidence="1">Cell membrane</location>
        <topology evidence="1">Multi-pass membrane protein</topology>
    </subcellularLocation>
</comment>
<dbReference type="RefSeq" id="WP_151674264.1">
    <property type="nucleotide sequence ID" value="NZ_BKCG01000004.1"/>
</dbReference>
<dbReference type="SUPFAM" id="SSF48317">
    <property type="entry name" value="Acid phosphatase/Vanadium-dependent haloperoxidase"/>
    <property type="match status" value="1"/>
</dbReference>
<reference evidence="9 10" key="1">
    <citation type="submission" date="2019-08" db="EMBL/GenBank/DDBJ databases">
        <title>Draft genome sequence of Ulvibacter marinus type strain NBRC 109484.</title>
        <authorList>
            <person name="Kawano K."/>
            <person name="Ushijima N."/>
            <person name="Kihara M."/>
            <person name="Itoh H."/>
        </authorList>
    </citation>
    <scope>NUCLEOTIDE SEQUENCE [LARGE SCALE GENOMIC DNA]</scope>
    <source>
        <strain evidence="9 10">NBRC 109484</strain>
    </source>
</reference>
<dbReference type="GO" id="GO:0005886">
    <property type="term" value="C:plasma membrane"/>
    <property type="evidence" value="ECO:0007669"/>
    <property type="project" value="UniProtKB-SubCell"/>
</dbReference>
<evidence type="ECO:0000256" key="4">
    <source>
        <dbReference type="ARBA" id="ARBA00022801"/>
    </source>
</evidence>
<keyword evidence="6 7" id="KW-0472">Membrane</keyword>
<dbReference type="AlphaFoldDB" id="A0A5J4IZ68"/>
<sequence>MYEAIKKWDRDLFVWFNSLGIEQYDSFWITVTHIETWIPLFALFFFLLFHFYGWKKGAILIGSLLVTFAVTMLFTDLVKGNIERLRPNNVKAFSSIIRILQKPENFSFFSGHASSSFAIVTFITLTLRKYTKWIYIAYLWPLLFVMSRLYVGVHYPSDILVGALVGAIFGVFGYRISKYFVKKL</sequence>
<gene>
    <name evidence="9" type="ORF">ULMA_19200</name>
</gene>
<dbReference type="GO" id="GO:0016787">
    <property type="term" value="F:hydrolase activity"/>
    <property type="evidence" value="ECO:0007669"/>
    <property type="project" value="UniProtKB-KW"/>
</dbReference>
<feature type="transmembrane region" description="Helical" evidence="7">
    <location>
        <begin position="58"/>
        <end position="78"/>
    </location>
</feature>
<feature type="transmembrane region" description="Helical" evidence="7">
    <location>
        <begin position="159"/>
        <end position="177"/>
    </location>
</feature>
<evidence type="ECO:0000256" key="7">
    <source>
        <dbReference type="SAM" id="Phobius"/>
    </source>
</evidence>
<evidence type="ECO:0000256" key="6">
    <source>
        <dbReference type="ARBA" id="ARBA00023136"/>
    </source>
</evidence>
<dbReference type="InterPro" id="IPR036938">
    <property type="entry name" value="PAP2/HPO_sf"/>
</dbReference>
<proteinExistence type="predicted"/>
<keyword evidence="3 7" id="KW-0812">Transmembrane</keyword>
<keyword evidence="5 7" id="KW-1133">Transmembrane helix</keyword>
<keyword evidence="2" id="KW-1003">Cell membrane</keyword>
<dbReference type="SMART" id="SM00014">
    <property type="entry name" value="acidPPc"/>
    <property type="match status" value="1"/>
</dbReference>
<dbReference type="OrthoDB" id="9789113at2"/>
<name>A0A5J4IZ68_9FLAO</name>
<dbReference type="PANTHER" id="PTHR14969:SF62">
    <property type="entry name" value="DECAPRENYLPHOSPHORYL-5-PHOSPHORIBOSE PHOSPHATASE RV3807C-RELATED"/>
    <property type="match status" value="1"/>
</dbReference>
<dbReference type="Pfam" id="PF01569">
    <property type="entry name" value="PAP2"/>
    <property type="match status" value="1"/>
</dbReference>
<feature type="domain" description="Phosphatidic acid phosphatase type 2/haloperoxidase" evidence="8">
    <location>
        <begin position="61"/>
        <end position="174"/>
    </location>
</feature>
<evidence type="ECO:0000313" key="9">
    <source>
        <dbReference type="EMBL" id="GER59812.1"/>
    </source>
</evidence>
<evidence type="ECO:0000256" key="3">
    <source>
        <dbReference type="ARBA" id="ARBA00022692"/>
    </source>
</evidence>
<dbReference type="EMBL" id="BKCG01000004">
    <property type="protein sequence ID" value="GER59812.1"/>
    <property type="molecule type" value="Genomic_DNA"/>
</dbReference>
<organism evidence="9 10">
    <name type="scientific">Patiriisocius marinus</name>
    <dbReference type="NCBI Taxonomy" id="1397112"/>
    <lineage>
        <taxon>Bacteria</taxon>
        <taxon>Pseudomonadati</taxon>
        <taxon>Bacteroidota</taxon>
        <taxon>Flavobacteriia</taxon>
        <taxon>Flavobacteriales</taxon>
        <taxon>Flavobacteriaceae</taxon>
        <taxon>Patiriisocius</taxon>
    </lineage>
</organism>
<evidence type="ECO:0000256" key="2">
    <source>
        <dbReference type="ARBA" id="ARBA00022475"/>
    </source>
</evidence>
<evidence type="ECO:0000256" key="5">
    <source>
        <dbReference type="ARBA" id="ARBA00022989"/>
    </source>
</evidence>
<keyword evidence="10" id="KW-1185">Reference proteome</keyword>
<dbReference type="Proteomes" id="UP000326509">
    <property type="component" value="Unassembled WGS sequence"/>
</dbReference>
<dbReference type="PANTHER" id="PTHR14969">
    <property type="entry name" value="SPHINGOSINE-1-PHOSPHATE PHOSPHOHYDROLASE"/>
    <property type="match status" value="1"/>
</dbReference>
<accession>A0A5J4IZ68</accession>
<dbReference type="InterPro" id="IPR000326">
    <property type="entry name" value="PAP2/HPO"/>
</dbReference>
<feature type="transmembrane region" description="Helical" evidence="7">
    <location>
        <begin position="134"/>
        <end position="153"/>
    </location>
</feature>
<evidence type="ECO:0000259" key="8">
    <source>
        <dbReference type="SMART" id="SM00014"/>
    </source>
</evidence>
<protein>
    <submittedName>
        <fullName evidence="9">Phosphatase PAP2 family protein</fullName>
    </submittedName>
</protein>
<evidence type="ECO:0000256" key="1">
    <source>
        <dbReference type="ARBA" id="ARBA00004651"/>
    </source>
</evidence>
<evidence type="ECO:0000313" key="10">
    <source>
        <dbReference type="Proteomes" id="UP000326509"/>
    </source>
</evidence>
<keyword evidence="4" id="KW-0378">Hydrolase</keyword>
<dbReference type="Gene3D" id="1.20.144.10">
    <property type="entry name" value="Phosphatidic acid phosphatase type 2/haloperoxidase"/>
    <property type="match status" value="2"/>
</dbReference>